<feature type="coiled-coil region" evidence="4">
    <location>
        <begin position="289"/>
        <end position="316"/>
    </location>
</feature>
<evidence type="ECO:0000256" key="3">
    <source>
        <dbReference type="ARBA" id="ARBA00022553"/>
    </source>
</evidence>
<dbReference type="CDD" id="cd00082">
    <property type="entry name" value="HisKA"/>
    <property type="match status" value="1"/>
</dbReference>
<evidence type="ECO:0000256" key="5">
    <source>
        <dbReference type="SAM" id="Phobius"/>
    </source>
</evidence>
<dbReference type="GO" id="GO:0000155">
    <property type="term" value="F:phosphorelay sensor kinase activity"/>
    <property type="evidence" value="ECO:0007669"/>
    <property type="project" value="InterPro"/>
</dbReference>
<dbReference type="Gene3D" id="3.30.565.10">
    <property type="entry name" value="Histidine kinase-like ATPase, C-terminal domain"/>
    <property type="match status" value="1"/>
</dbReference>
<proteinExistence type="predicted"/>
<organism evidence="7 8">
    <name type="scientific">Malonomonas rubra DSM 5091</name>
    <dbReference type="NCBI Taxonomy" id="1122189"/>
    <lineage>
        <taxon>Bacteria</taxon>
        <taxon>Pseudomonadati</taxon>
        <taxon>Thermodesulfobacteriota</taxon>
        <taxon>Desulfuromonadia</taxon>
        <taxon>Desulfuromonadales</taxon>
        <taxon>Geopsychrobacteraceae</taxon>
        <taxon>Malonomonas</taxon>
    </lineage>
</organism>
<keyword evidence="5" id="KW-0812">Transmembrane</keyword>
<dbReference type="PANTHER" id="PTHR43065:SF42">
    <property type="entry name" value="TWO-COMPONENT SENSOR PPRA"/>
    <property type="match status" value="1"/>
</dbReference>
<sequence length="572" mass="64240">MRNLIFAIFWLLLIQSVVPAWASDRLIRVGGDHNYPPYEFLDENGHAAGFNVELTRAIAEIMGMEIEIRLGNWADMRQMLAHGEIDILQGMVTTQERLSEVDFSIPHAKVYQSIWVRDGSHIAELQDLAGKHVIVMRNAVMHDFMLQRPELNARITPVDTLEDALRALSAGVADAALVAKLPGEYLLPKIDLRNIQPIAKPLLAQDYGYAVKKGNRELLARFNEALALLKKSGRYQQLYEKWLGVLPAPGMSTEKILRLGALVLLPLLLVLIVAAFWTRTLSRQVALRTEALQQEVAEKERAMRELEIRQQQLIQADKLTSLGTLTSGVAHEINNPNGLILLNLPILKKAWQDAQPIFQEHYQKHGDFKLGWLNFSRMRTEIPQMFEDMQQGSARIKRIVEDLKDFARLDSSKLDESVDLNLVVQAALRLVNNRLRKSTDNFDQQLAENLPRFRGSAQRIEQVVVNLLLNACEALESKEQGISLITRICPDGDCLQLEICDQGRGIAEENLSKLTDPFFTTRRETGGTGLGLSISSGIVHDHDGRLEFTSTPGEGTCVSMILPLEKEQADGE</sequence>
<evidence type="ECO:0000256" key="4">
    <source>
        <dbReference type="SAM" id="Coils"/>
    </source>
</evidence>
<dbReference type="InterPro" id="IPR003661">
    <property type="entry name" value="HisK_dim/P_dom"/>
</dbReference>
<accession>A0A1M6F4W7</accession>
<reference evidence="7 8" key="1">
    <citation type="submission" date="2016-11" db="EMBL/GenBank/DDBJ databases">
        <authorList>
            <person name="Jaros S."/>
            <person name="Januszkiewicz K."/>
            <person name="Wedrychowicz H."/>
        </authorList>
    </citation>
    <scope>NUCLEOTIDE SEQUENCE [LARGE SCALE GENOMIC DNA]</scope>
    <source>
        <strain evidence="7 8">DSM 5091</strain>
    </source>
</reference>
<evidence type="ECO:0000259" key="6">
    <source>
        <dbReference type="PROSITE" id="PS50109"/>
    </source>
</evidence>
<comment type="catalytic activity">
    <reaction evidence="1">
        <text>ATP + protein L-histidine = ADP + protein N-phospho-L-histidine.</text>
        <dbReference type="EC" id="2.7.13.3"/>
    </reaction>
</comment>
<dbReference type="PROSITE" id="PS50109">
    <property type="entry name" value="HIS_KIN"/>
    <property type="match status" value="1"/>
</dbReference>
<evidence type="ECO:0000256" key="1">
    <source>
        <dbReference type="ARBA" id="ARBA00000085"/>
    </source>
</evidence>
<dbReference type="PANTHER" id="PTHR43065">
    <property type="entry name" value="SENSOR HISTIDINE KINASE"/>
    <property type="match status" value="1"/>
</dbReference>
<dbReference type="PRINTS" id="PR00344">
    <property type="entry name" value="BCTRLSENSOR"/>
</dbReference>
<evidence type="ECO:0000313" key="7">
    <source>
        <dbReference type="EMBL" id="SHI92768.1"/>
    </source>
</evidence>
<evidence type="ECO:0000256" key="2">
    <source>
        <dbReference type="ARBA" id="ARBA00012438"/>
    </source>
</evidence>
<dbReference type="STRING" id="1122189.SAMN02745165_01157"/>
<dbReference type="SUPFAM" id="SSF53850">
    <property type="entry name" value="Periplasmic binding protein-like II"/>
    <property type="match status" value="1"/>
</dbReference>
<dbReference type="InterPro" id="IPR005467">
    <property type="entry name" value="His_kinase_dom"/>
</dbReference>
<dbReference type="Gene3D" id="3.40.190.10">
    <property type="entry name" value="Periplasmic binding protein-like II"/>
    <property type="match status" value="2"/>
</dbReference>
<dbReference type="SUPFAM" id="SSF55874">
    <property type="entry name" value="ATPase domain of HSP90 chaperone/DNA topoisomerase II/histidine kinase"/>
    <property type="match status" value="1"/>
</dbReference>
<keyword evidence="7" id="KW-0418">Kinase</keyword>
<dbReference type="Gene3D" id="1.10.287.130">
    <property type="match status" value="1"/>
</dbReference>
<dbReference type="CDD" id="cd13704">
    <property type="entry name" value="PBP2_HisK"/>
    <property type="match status" value="1"/>
</dbReference>
<dbReference type="InterPro" id="IPR004358">
    <property type="entry name" value="Sig_transdc_His_kin-like_C"/>
</dbReference>
<dbReference type="EC" id="2.7.13.3" evidence="2"/>
<dbReference type="Pfam" id="PF00497">
    <property type="entry name" value="SBP_bac_3"/>
    <property type="match status" value="1"/>
</dbReference>
<dbReference type="InterPro" id="IPR036890">
    <property type="entry name" value="HATPase_C_sf"/>
</dbReference>
<feature type="transmembrane region" description="Helical" evidence="5">
    <location>
        <begin position="256"/>
        <end position="278"/>
    </location>
</feature>
<keyword evidence="8" id="KW-1185">Reference proteome</keyword>
<dbReference type="InterPro" id="IPR003594">
    <property type="entry name" value="HATPase_dom"/>
</dbReference>
<keyword evidence="7" id="KW-0808">Transferase</keyword>
<dbReference type="AlphaFoldDB" id="A0A1M6F4W7"/>
<dbReference type="InterPro" id="IPR001638">
    <property type="entry name" value="Solute-binding_3/MltF_N"/>
</dbReference>
<name>A0A1M6F4W7_MALRU</name>
<evidence type="ECO:0000313" key="8">
    <source>
        <dbReference type="Proteomes" id="UP000184171"/>
    </source>
</evidence>
<dbReference type="Proteomes" id="UP000184171">
    <property type="component" value="Unassembled WGS sequence"/>
</dbReference>
<gene>
    <name evidence="7" type="ORF">SAMN02745165_01157</name>
</gene>
<dbReference type="EMBL" id="FQZT01000003">
    <property type="protein sequence ID" value="SHI92768.1"/>
    <property type="molecule type" value="Genomic_DNA"/>
</dbReference>
<dbReference type="SMART" id="SM00388">
    <property type="entry name" value="HisKA"/>
    <property type="match status" value="1"/>
</dbReference>
<keyword evidence="4" id="KW-0175">Coiled coil</keyword>
<dbReference type="RefSeq" id="WP_072906649.1">
    <property type="nucleotide sequence ID" value="NZ_FQZT01000003.1"/>
</dbReference>
<dbReference type="InterPro" id="IPR036097">
    <property type="entry name" value="HisK_dim/P_sf"/>
</dbReference>
<dbReference type="Pfam" id="PF02518">
    <property type="entry name" value="HATPase_c"/>
    <property type="match status" value="1"/>
</dbReference>
<keyword evidence="3" id="KW-0597">Phosphoprotein</keyword>
<feature type="domain" description="Histidine kinase" evidence="6">
    <location>
        <begin position="328"/>
        <end position="566"/>
    </location>
</feature>
<dbReference type="SMART" id="SM00387">
    <property type="entry name" value="HATPase_c"/>
    <property type="match status" value="1"/>
</dbReference>
<keyword evidence="5" id="KW-0472">Membrane</keyword>
<protein>
    <recommendedName>
        <fullName evidence="2">histidine kinase</fullName>
        <ecNumber evidence="2">2.7.13.3</ecNumber>
    </recommendedName>
</protein>
<dbReference type="SUPFAM" id="SSF47384">
    <property type="entry name" value="Homodimeric domain of signal transducing histidine kinase"/>
    <property type="match status" value="1"/>
</dbReference>
<dbReference type="SMART" id="SM00062">
    <property type="entry name" value="PBPb"/>
    <property type="match status" value="1"/>
</dbReference>
<keyword evidence="5" id="KW-1133">Transmembrane helix</keyword>
<dbReference type="OrthoDB" id="5479699at2"/>